<evidence type="ECO:0000256" key="8">
    <source>
        <dbReference type="ARBA" id="ARBA00023306"/>
    </source>
</evidence>
<dbReference type="InterPro" id="IPR035911">
    <property type="entry name" value="MurE/MurF_N"/>
</dbReference>
<comment type="subcellular location">
    <subcellularLocation>
        <location evidence="10 11">Cytoplasm</location>
    </subcellularLocation>
</comment>
<accession>A0A9D1AKG7</accession>
<dbReference type="Gene3D" id="3.40.1390.10">
    <property type="entry name" value="MurE/MurF, N-terminal domain"/>
    <property type="match status" value="1"/>
</dbReference>
<comment type="pathway">
    <text evidence="10 11">Cell wall biogenesis; peptidoglycan biosynthesis.</text>
</comment>
<comment type="function">
    <text evidence="10 11">Involved in cell wall formation. Catalyzes the final step in the synthesis of UDP-N-acetylmuramoyl-pentapeptide, the precursor of murein.</text>
</comment>
<dbReference type="GO" id="GO:0005524">
    <property type="term" value="F:ATP binding"/>
    <property type="evidence" value="ECO:0007669"/>
    <property type="project" value="UniProtKB-UniRule"/>
</dbReference>
<dbReference type="InterPro" id="IPR013221">
    <property type="entry name" value="Mur_ligase_cen"/>
</dbReference>
<dbReference type="PANTHER" id="PTHR43024">
    <property type="entry name" value="UDP-N-ACETYLMURAMOYL-TRIPEPTIDE--D-ALANYL-D-ALANINE LIGASE"/>
    <property type="match status" value="1"/>
</dbReference>
<evidence type="ECO:0000259" key="13">
    <source>
        <dbReference type="Pfam" id="PF02875"/>
    </source>
</evidence>
<dbReference type="GO" id="GO:0005737">
    <property type="term" value="C:cytoplasm"/>
    <property type="evidence" value="ECO:0007669"/>
    <property type="project" value="UniProtKB-SubCell"/>
</dbReference>
<dbReference type="SUPFAM" id="SSF63418">
    <property type="entry name" value="MurE/MurF N-terminal domain"/>
    <property type="match status" value="1"/>
</dbReference>
<keyword evidence="1 10" id="KW-0963">Cytoplasm</keyword>
<evidence type="ECO:0000313" key="15">
    <source>
        <dbReference type="EMBL" id="HIR46044.1"/>
    </source>
</evidence>
<dbReference type="Pfam" id="PF08245">
    <property type="entry name" value="Mur_ligase_M"/>
    <property type="match status" value="1"/>
</dbReference>
<feature type="domain" description="Mur ligase central" evidence="14">
    <location>
        <begin position="108"/>
        <end position="294"/>
    </location>
</feature>
<dbReference type="GO" id="GO:0009252">
    <property type="term" value="P:peptidoglycan biosynthetic process"/>
    <property type="evidence" value="ECO:0007669"/>
    <property type="project" value="UniProtKB-UniRule"/>
</dbReference>
<keyword evidence="7 10" id="KW-0573">Peptidoglycan synthesis</keyword>
<reference evidence="15" key="2">
    <citation type="journal article" date="2021" name="PeerJ">
        <title>Extensive microbial diversity within the chicken gut microbiome revealed by metagenomics and culture.</title>
        <authorList>
            <person name="Gilroy R."/>
            <person name="Ravi A."/>
            <person name="Getino M."/>
            <person name="Pursley I."/>
            <person name="Horton D.L."/>
            <person name="Alikhan N.F."/>
            <person name="Baker D."/>
            <person name="Gharbi K."/>
            <person name="Hall N."/>
            <person name="Watson M."/>
            <person name="Adriaenssens E.M."/>
            <person name="Foster-Nyarko E."/>
            <person name="Jarju S."/>
            <person name="Secka A."/>
            <person name="Antonio M."/>
            <person name="Oren A."/>
            <person name="Chaudhuri R.R."/>
            <person name="La Ragione R."/>
            <person name="Hildebrand F."/>
            <person name="Pallen M.J."/>
        </authorList>
    </citation>
    <scope>NUCLEOTIDE SEQUENCE</scope>
    <source>
        <strain evidence="15">ChiSxjej1B13-7958</strain>
    </source>
</reference>
<dbReference type="Gene3D" id="3.90.190.20">
    <property type="entry name" value="Mur ligase, C-terminal domain"/>
    <property type="match status" value="1"/>
</dbReference>
<dbReference type="InterPro" id="IPR004101">
    <property type="entry name" value="Mur_ligase_C"/>
</dbReference>
<sequence>MQMTALEIAEACGGRILCGDPQTEITSVSTDSRKISPGALFVPIRGERTDAHAYISATFAAGAAATLTQNDTEKQDNHVWIAVPDTVEALRRIAAAYRSRFTLPVIGVTGSVGKTTTKEMVALALSSRWNTMKTEGNQNSQVGLPLTMFRLLPEHEVAVIEMGMSDFGEMARLAQIARPQYAVMTNIGVSHIQQLGSQENILSEKLHITDAFLPGSILFLNGDDPHLAGLRHRMPAVRKVWFGMAPWCDYRPEQIERQGDGTRFTAHSPWGSVTVELPVPGAHNVRNALAALAVTKELGGDLQEAADALAGYAPLAMRQQIHRTARGLTVIDDSYNASPDAIYSSLEVLGGIPGRHVAVLADMLELGAIEKKAHEEVGLCAARGGVSILVTVGERARWIAEGAQSYAAPPACHSFRTNEEALAFLRASLEPGDVILVKGSRGMHTDEIVKGLL</sequence>
<dbReference type="EC" id="6.3.2.10" evidence="10 11"/>
<evidence type="ECO:0000313" key="16">
    <source>
        <dbReference type="Proteomes" id="UP000824242"/>
    </source>
</evidence>
<evidence type="ECO:0000256" key="2">
    <source>
        <dbReference type="ARBA" id="ARBA00022598"/>
    </source>
</evidence>
<dbReference type="InterPro" id="IPR005863">
    <property type="entry name" value="UDP-N-AcMur_synth"/>
</dbReference>
<feature type="domain" description="Mur ligase N-terminal catalytic" evidence="12">
    <location>
        <begin position="24"/>
        <end position="98"/>
    </location>
</feature>
<dbReference type="SUPFAM" id="SSF53244">
    <property type="entry name" value="MurD-like peptide ligases, peptide-binding domain"/>
    <property type="match status" value="1"/>
</dbReference>
<proteinExistence type="inferred from homology"/>
<evidence type="ECO:0000256" key="9">
    <source>
        <dbReference type="ARBA" id="ARBA00023316"/>
    </source>
</evidence>
<dbReference type="PANTHER" id="PTHR43024:SF1">
    <property type="entry name" value="UDP-N-ACETYLMURAMOYL-TRIPEPTIDE--D-ALANYL-D-ALANINE LIGASE"/>
    <property type="match status" value="1"/>
</dbReference>
<keyword evidence="4 10" id="KW-0547">Nucleotide-binding</keyword>
<feature type="binding site" evidence="10">
    <location>
        <begin position="110"/>
        <end position="116"/>
    </location>
    <ligand>
        <name>ATP</name>
        <dbReference type="ChEBI" id="CHEBI:30616"/>
    </ligand>
</feature>
<dbReference type="Pfam" id="PF02875">
    <property type="entry name" value="Mur_ligase_C"/>
    <property type="match status" value="1"/>
</dbReference>
<organism evidence="15 16">
    <name type="scientific">Candidatus Caccousia avicola</name>
    <dbReference type="NCBI Taxonomy" id="2840721"/>
    <lineage>
        <taxon>Bacteria</taxon>
        <taxon>Bacillati</taxon>
        <taxon>Bacillota</taxon>
        <taxon>Clostridia</taxon>
        <taxon>Eubacteriales</taxon>
        <taxon>Oscillospiraceae</taxon>
        <taxon>Oscillospiraceae incertae sedis</taxon>
        <taxon>Candidatus Caccousia</taxon>
    </lineage>
</organism>
<dbReference type="GO" id="GO:0071555">
    <property type="term" value="P:cell wall organization"/>
    <property type="evidence" value="ECO:0007669"/>
    <property type="project" value="UniProtKB-KW"/>
</dbReference>
<keyword evidence="5 10" id="KW-0067">ATP-binding</keyword>
<name>A0A9D1AKG7_9FIRM</name>
<evidence type="ECO:0000259" key="12">
    <source>
        <dbReference type="Pfam" id="PF01225"/>
    </source>
</evidence>
<feature type="domain" description="Mur ligase C-terminal" evidence="13">
    <location>
        <begin position="318"/>
        <end position="441"/>
    </location>
</feature>
<evidence type="ECO:0000259" key="14">
    <source>
        <dbReference type="Pfam" id="PF08245"/>
    </source>
</evidence>
<dbReference type="EMBL" id="DVGZ01000001">
    <property type="protein sequence ID" value="HIR46044.1"/>
    <property type="molecule type" value="Genomic_DNA"/>
</dbReference>
<evidence type="ECO:0000256" key="6">
    <source>
        <dbReference type="ARBA" id="ARBA00022960"/>
    </source>
</evidence>
<dbReference type="SUPFAM" id="SSF53623">
    <property type="entry name" value="MurD-like peptide ligases, catalytic domain"/>
    <property type="match status" value="1"/>
</dbReference>
<dbReference type="InterPro" id="IPR036615">
    <property type="entry name" value="Mur_ligase_C_dom_sf"/>
</dbReference>
<reference evidence="15" key="1">
    <citation type="submission" date="2020-10" db="EMBL/GenBank/DDBJ databases">
        <authorList>
            <person name="Gilroy R."/>
        </authorList>
    </citation>
    <scope>NUCLEOTIDE SEQUENCE</scope>
    <source>
        <strain evidence="15">ChiSxjej1B13-7958</strain>
    </source>
</reference>
<comment type="caution">
    <text evidence="15">The sequence shown here is derived from an EMBL/GenBank/DDBJ whole genome shotgun (WGS) entry which is preliminary data.</text>
</comment>
<dbReference type="AlphaFoldDB" id="A0A9D1AKG7"/>
<gene>
    <name evidence="10" type="primary">murF</name>
    <name evidence="15" type="ORF">IAB89_00055</name>
</gene>
<keyword evidence="2 10" id="KW-0436">Ligase</keyword>
<dbReference type="HAMAP" id="MF_02019">
    <property type="entry name" value="MurF"/>
    <property type="match status" value="1"/>
</dbReference>
<evidence type="ECO:0000256" key="1">
    <source>
        <dbReference type="ARBA" id="ARBA00022490"/>
    </source>
</evidence>
<dbReference type="Gene3D" id="3.40.1190.10">
    <property type="entry name" value="Mur-like, catalytic domain"/>
    <property type="match status" value="1"/>
</dbReference>
<evidence type="ECO:0000256" key="3">
    <source>
        <dbReference type="ARBA" id="ARBA00022618"/>
    </source>
</evidence>
<evidence type="ECO:0000256" key="7">
    <source>
        <dbReference type="ARBA" id="ARBA00022984"/>
    </source>
</evidence>
<comment type="catalytic activity">
    <reaction evidence="10 11">
        <text>D-alanyl-D-alanine + UDP-N-acetyl-alpha-D-muramoyl-L-alanyl-gamma-D-glutamyl-meso-2,6-diaminopimelate + ATP = UDP-N-acetyl-alpha-D-muramoyl-L-alanyl-gamma-D-glutamyl-meso-2,6-diaminopimeloyl-D-alanyl-D-alanine + ADP + phosphate + H(+)</text>
        <dbReference type="Rhea" id="RHEA:28374"/>
        <dbReference type="ChEBI" id="CHEBI:15378"/>
        <dbReference type="ChEBI" id="CHEBI:30616"/>
        <dbReference type="ChEBI" id="CHEBI:43474"/>
        <dbReference type="ChEBI" id="CHEBI:57822"/>
        <dbReference type="ChEBI" id="CHEBI:61386"/>
        <dbReference type="ChEBI" id="CHEBI:83905"/>
        <dbReference type="ChEBI" id="CHEBI:456216"/>
        <dbReference type="EC" id="6.3.2.10"/>
    </reaction>
</comment>
<keyword evidence="3 10" id="KW-0132">Cell division</keyword>
<comment type="similarity">
    <text evidence="10">Belongs to the MurCDEF family. MurF subfamily.</text>
</comment>
<dbReference type="InterPro" id="IPR036565">
    <property type="entry name" value="Mur-like_cat_sf"/>
</dbReference>
<dbReference type="InterPro" id="IPR051046">
    <property type="entry name" value="MurCDEF_CellWall_CoF430Synth"/>
</dbReference>
<dbReference type="InterPro" id="IPR000713">
    <property type="entry name" value="Mur_ligase_N"/>
</dbReference>
<dbReference type="Pfam" id="PF01225">
    <property type="entry name" value="Mur_ligase"/>
    <property type="match status" value="1"/>
</dbReference>
<dbReference type="NCBIfam" id="TIGR01143">
    <property type="entry name" value="murF"/>
    <property type="match status" value="1"/>
</dbReference>
<evidence type="ECO:0000256" key="11">
    <source>
        <dbReference type="RuleBase" id="RU004136"/>
    </source>
</evidence>
<keyword evidence="8 10" id="KW-0131">Cell cycle</keyword>
<dbReference type="GO" id="GO:0047480">
    <property type="term" value="F:UDP-N-acetylmuramoyl-tripeptide-D-alanyl-D-alanine ligase activity"/>
    <property type="evidence" value="ECO:0007669"/>
    <property type="project" value="UniProtKB-UniRule"/>
</dbReference>
<evidence type="ECO:0000256" key="4">
    <source>
        <dbReference type="ARBA" id="ARBA00022741"/>
    </source>
</evidence>
<dbReference type="GO" id="GO:0008360">
    <property type="term" value="P:regulation of cell shape"/>
    <property type="evidence" value="ECO:0007669"/>
    <property type="project" value="UniProtKB-KW"/>
</dbReference>
<dbReference type="GO" id="GO:0051301">
    <property type="term" value="P:cell division"/>
    <property type="evidence" value="ECO:0007669"/>
    <property type="project" value="UniProtKB-KW"/>
</dbReference>
<evidence type="ECO:0000256" key="5">
    <source>
        <dbReference type="ARBA" id="ARBA00022840"/>
    </source>
</evidence>
<evidence type="ECO:0000256" key="10">
    <source>
        <dbReference type="HAMAP-Rule" id="MF_02019"/>
    </source>
</evidence>
<protein>
    <recommendedName>
        <fullName evidence="10 11">UDP-N-acetylmuramoyl-tripeptide--D-alanyl-D-alanine ligase</fullName>
        <ecNumber evidence="10 11">6.3.2.10</ecNumber>
    </recommendedName>
    <alternativeName>
        <fullName evidence="10">D-alanyl-D-alanine-adding enzyme</fullName>
    </alternativeName>
</protein>
<keyword evidence="6 10" id="KW-0133">Cell shape</keyword>
<dbReference type="Proteomes" id="UP000824242">
    <property type="component" value="Unassembled WGS sequence"/>
</dbReference>
<keyword evidence="9 10" id="KW-0961">Cell wall biogenesis/degradation</keyword>